<feature type="transmembrane region" description="Helical" evidence="8">
    <location>
        <begin position="169"/>
        <end position="187"/>
    </location>
</feature>
<keyword evidence="12" id="KW-1185">Reference proteome</keyword>
<evidence type="ECO:0000256" key="1">
    <source>
        <dbReference type="ARBA" id="ARBA00004651"/>
    </source>
</evidence>
<dbReference type="InterPro" id="IPR043968">
    <property type="entry name" value="SGNH"/>
</dbReference>
<proteinExistence type="predicted"/>
<comment type="caution">
    <text evidence="11">The sequence shown here is derived from an EMBL/GenBank/DDBJ whole genome shotgun (WGS) entry which is preliminary data.</text>
</comment>
<dbReference type="Proteomes" id="UP001566331">
    <property type="component" value="Unassembled WGS sequence"/>
</dbReference>
<dbReference type="Pfam" id="PF19040">
    <property type="entry name" value="SGNH"/>
    <property type="match status" value="1"/>
</dbReference>
<dbReference type="InterPro" id="IPR036514">
    <property type="entry name" value="SGNH_hydro_sf"/>
</dbReference>
<evidence type="ECO:0000313" key="12">
    <source>
        <dbReference type="Proteomes" id="UP001566331"/>
    </source>
</evidence>
<evidence type="ECO:0000256" key="7">
    <source>
        <dbReference type="ARBA" id="ARBA00023315"/>
    </source>
</evidence>
<feature type="transmembrane region" description="Helical" evidence="8">
    <location>
        <begin position="199"/>
        <end position="220"/>
    </location>
</feature>
<evidence type="ECO:0000256" key="6">
    <source>
        <dbReference type="ARBA" id="ARBA00023136"/>
    </source>
</evidence>
<feature type="domain" description="Acyltransferase 3" evidence="9">
    <location>
        <begin position="15"/>
        <end position="339"/>
    </location>
</feature>
<accession>A0ABV4HQL2</accession>
<dbReference type="InterPro" id="IPR050879">
    <property type="entry name" value="Acyltransferase_3"/>
</dbReference>
<keyword evidence="3 11" id="KW-0808">Transferase</keyword>
<organism evidence="11 12">
    <name type="scientific">Luteimonas salinilitoris</name>
    <dbReference type="NCBI Taxonomy" id="3237697"/>
    <lineage>
        <taxon>Bacteria</taxon>
        <taxon>Pseudomonadati</taxon>
        <taxon>Pseudomonadota</taxon>
        <taxon>Gammaproteobacteria</taxon>
        <taxon>Lysobacterales</taxon>
        <taxon>Lysobacteraceae</taxon>
        <taxon>Luteimonas</taxon>
    </lineage>
</organism>
<dbReference type="EC" id="2.3.1.-" evidence="11"/>
<evidence type="ECO:0000256" key="3">
    <source>
        <dbReference type="ARBA" id="ARBA00022679"/>
    </source>
</evidence>
<comment type="subcellular location">
    <subcellularLocation>
        <location evidence="1">Cell membrane</location>
        <topology evidence="1">Multi-pass membrane protein</topology>
    </subcellularLocation>
</comment>
<evidence type="ECO:0000256" key="5">
    <source>
        <dbReference type="ARBA" id="ARBA00022989"/>
    </source>
</evidence>
<feature type="transmembrane region" description="Helical" evidence="8">
    <location>
        <begin position="321"/>
        <end position="344"/>
    </location>
</feature>
<dbReference type="GO" id="GO:0016746">
    <property type="term" value="F:acyltransferase activity"/>
    <property type="evidence" value="ECO:0007669"/>
    <property type="project" value="UniProtKB-KW"/>
</dbReference>
<evidence type="ECO:0000256" key="2">
    <source>
        <dbReference type="ARBA" id="ARBA00022475"/>
    </source>
</evidence>
<sequence>MDGRAFADASGYRRDIDGMRALAVLGVLLFHIDPRLLPGGFAGVDVFFVISGFLITSILARQIRERRFSFSGFYLRRIRRIAPAYFAVTLATLAAGVFLLQAEDLRPLGRSALWSVLSVPNVYFWLSLDSGYFAPDSRQVPLLHLWSLGVEEQFYLVWPALLLLGLRRLGQRTVAVLLVPLILWSFHYAHLKSISDPAFAYYMLPARAGELGLGALLALLPKARRSTGKGGIGDEALAAAGLGLILASYALLGGDTRFPGWTAFWPCLGAALLILAGGRRQCAVMAPLRWTPVVWIGLISYSLYLWHWPVLAFTRYFYNSITPALGASAIVMIMVLSVASHYLIERPARHSRMPAGAQFALLFLLPVLVLVPVSWLPARYSRDVAAFVDGSVYGNTRESLRVHTAAAYEYEGNCQLSEYDPEVLRRPACVHGAPQAGTPQVLLWGDSHAAHHIGVVGTIAEHAGLGVRNASYSTCPPVRSEGAEYGMPQFREGCARFREQMQAAADGYATVVLAAQWSVHFRNRGFGADLERTIDELLARGKQVVLLGQAPAFPAYDRACETRNLRLKVVDCVSLAMRPDRGVGEANRRLQRLTDTREGVHYLDIHDALCRDGVCSPYLDGRPVYFDTTHLSMDGSWLIGRKLVAAGWALPAPFRRVDAAAAASAAPNPPHRTKP</sequence>
<reference evidence="11 12" key="1">
    <citation type="submission" date="2024-07" db="EMBL/GenBank/DDBJ databases">
        <title>Luteimonas salilacus sp. nov., isolated from the shore soil of Salt Lake in Tibet of China.</title>
        <authorList>
            <person name="Zhang X."/>
            <person name="Li A."/>
        </authorList>
    </citation>
    <scope>NUCLEOTIDE SEQUENCE [LARGE SCALE GENOMIC DNA]</scope>
    <source>
        <strain evidence="11 12">B3-2-R+30</strain>
    </source>
</reference>
<keyword evidence="6 8" id="KW-0472">Membrane</keyword>
<evidence type="ECO:0000259" key="10">
    <source>
        <dbReference type="Pfam" id="PF19040"/>
    </source>
</evidence>
<evidence type="ECO:0000259" key="9">
    <source>
        <dbReference type="Pfam" id="PF01757"/>
    </source>
</evidence>
<feature type="transmembrane region" description="Helical" evidence="8">
    <location>
        <begin position="36"/>
        <end position="60"/>
    </location>
</feature>
<evidence type="ECO:0000313" key="11">
    <source>
        <dbReference type="EMBL" id="MEZ0474997.1"/>
    </source>
</evidence>
<feature type="transmembrane region" description="Helical" evidence="8">
    <location>
        <begin position="232"/>
        <end position="252"/>
    </location>
</feature>
<dbReference type="InterPro" id="IPR002656">
    <property type="entry name" value="Acyl_transf_3_dom"/>
</dbReference>
<dbReference type="PANTHER" id="PTHR23028">
    <property type="entry name" value="ACETYLTRANSFERASE"/>
    <property type="match status" value="1"/>
</dbReference>
<feature type="transmembrane region" description="Helical" evidence="8">
    <location>
        <begin position="356"/>
        <end position="376"/>
    </location>
</feature>
<keyword evidence="5 8" id="KW-1133">Transmembrane helix</keyword>
<dbReference type="Pfam" id="PF01757">
    <property type="entry name" value="Acyl_transf_3"/>
    <property type="match status" value="1"/>
</dbReference>
<evidence type="ECO:0000256" key="8">
    <source>
        <dbReference type="SAM" id="Phobius"/>
    </source>
</evidence>
<name>A0ABV4HQL2_9GAMM</name>
<keyword evidence="2" id="KW-1003">Cell membrane</keyword>
<gene>
    <name evidence="11" type="ORF">AB6713_10275</name>
</gene>
<dbReference type="PANTHER" id="PTHR23028:SF53">
    <property type="entry name" value="ACYL_TRANSF_3 DOMAIN-CONTAINING PROTEIN"/>
    <property type="match status" value="1"/>
</dbReference>
<dbReference type="Gene3D" id="3.40.50.1110">
    <property type="entry name" value="SGNH hydrolase"/>
    <property type="match status" value="1"/>
</dbReference>
<keyword evidence="7 11" id="KW-0012">Acyltransferase</keyword>
<feature type="transmembrane region" description="Helical" evidence="8">
    <location>
        <begin position="258"/>
        <end position="278"/>
    </location>
</feature>
<protein>
    <submittedName>
        <fullName evidence="11">Acyltransferase family protein</fullName>
        <ecNumber evidence="11">2.3.1.-</ecNumber>
    </submittedName>
</protein>
<keyword evidence="4 8" id="KW-0812">Transmembrane</keyword>
<dbReference type="SUPFAM" id="SSF52266">
    <property type="entry name" value="SGNH hydrolase"/>
    <property type="match status" value="1"/>
</dbReference>
<feature type="transmembrane region" description="Helical" evidence="8">
    <location>
        <begin position="290"/>
        <end position="309"/>
    </location>
</feature>
<feature type="domain" description="SGNH" evidence="10">
    <location>
        <begin position="425"/>
        <end position="642"/>
    </location>
</feature>
<dbReference type="EMBL" id="JBFWIC010000012">
    <property type="protein sequence ID" value="MEZ0474997.1"/>
    <property type="molecule type" value="Genomic_DNA"/>
</dbReference>
<feature type="transmembrane region" description="Helical" evidence="8">
    <location>
        <begin position="81"/>
        <end position="100"/>
    </location>
</feature>
<dbReference type="RefSeq" id="WP_370564947.1">
    <property type="nucleotide sequence ID" value="NZ_JBFWIB010000011.1"/>
</dbReference>
<evidence type="ECO:0000256" key="4">
    <source>
        <dbReference type="ARBA" id="ARBA00022692"/>
    </source>
</evidence>